<sequence>MNKNQFIEFVMQTNALKLGEFTLKSGRISPYFFNAGLFNTGGQLATLATGYAQAIKEANIPFDILFGPAYKGIPLAATTSVALASQFQLDKPYAFNRKEAKNHGEGGNIVGHALEGDVLIIDDVITAGTAIREAIEIITKNGAKPAGVVIALDRMEKGNGELSAIQEVEQEFGIPVMSIITLNDIIDYLAQVNTPSSQKYLDAMKNYRSKYGIC</sequence>
<dbReference type="GO" id="GO:0046132">
    <property type="term" value="P:pyrimidine ribonucleoside biosynthetic process"/>
    <property type="evidence" value="ECO:0007669"/>
    <property type="project" value="TreeGrafter"/>
</dbReference>
<dbReference type="HAMAP" id="MF_01208">
    <property type="entry name" value="PyrE"/>
    <property type="match status" value="1"/>
</dbReference>
<dbReference type="InterPro" id="IPR029057">
    <property type="entry name" value="PRTase-like"/>
</dbReference>
<protein>
    <recommendedName>
        <fullName evidence="5">orotate phosphoribosyltransferase</fullName>
        <ecNumber evidence="5">2.4.2.10</ecNumber>
    </recommendedName>
</protein>
<dbReference type="GO" id="GO:0044205">
    <property type="term" value="P:'de novo' UMP biosynthetic process"/>
    <property type="evidence" value="ECO:0007669"/>
    <property type="project" value="UniProtKB-UniPathway"/>
</dbReference>
<dbReference type="NCBIfam" id="TIGR00336">
    <property type="entry name" value="pyrE"/>
    <property type="match status" value="1"/>
</dbReference>
<evidence type="ECO:0000256" key="1">
    <source>
        <dbReference type="ARBA" id="ARBA00003769"/>
    </source>
</evidence>
<dbReference type="CDD" id="cd06223">
    <property type="entry name" value="PRTases_typeI"/>
    <property type="match status" value="1"/>
</dbReference>
<dbReference type="PANTHER" id="PTHR46683:SF1">
    <property type="entry name" value="OROTATE PHOSPHORIBOSYLTRANSFERASE 1-RELATED"/>
    <property type="match status" value="1"/>
</dbReference>
<dbReference type="Pfam" id="PF00156">
    <property type="entry name" value="Pribosyltran"/>
    <property type="match status" value="1"/>
</dbReference>
<comment type="similarity">
    <text evidence="3">Belongs to the purine/pyrimidine phosphoribosyltransferase family. PyrE subfamily.</text>
</comment>
<keyword evidence="7 10" id="KW-0808">Transferase</keyword>
<dbReference type="AlphaFoldDB" id="A0A3B0WFL6"/>
<dbReference type="InterPro" id="IPR023031">
    <property type="entry name" value="OPRT"/>
</dbReference>
<dbReference type="GO" id="GO:0005737">
    <property type="term" value="C:cytoplasm"/>
    <property type="evidence" value="ECO:0007669"/>
    <property type="project" value="TreeGrafter"/>
</dbReference>
<dbReference type="InterPro" id="IPR000836">
    <property type="entry name" value="PRTase_dom"/>
</dbReference>
<feature type="domain" description="Phosphoribosyltransferase" evidence="9">
    <location>
        <begin position="48"/>
        <end position="158"/>
    </location>
</feature>
<dbReference type="Gene3D" id="3.40.50.2020">
    <property type="match status" value="1"/>
</dbReference>
<evidence type="ECO:0000256" key="3">
    <source>
        <dbReference type="ARBA" id="ARBA00006340"/>
    </source>
</evidence>
<dbReference type="EMBL" id="UOFB01000354">
    <property type="protein sequence ID" value="VAW49487.1"/>
    <property type="molecule type" value="Genomic_DNA"/>
</dbReference>
<dbReference type="GO" id="GO:0006207">
    <property type="term" value="P:'de novo' pyrimidine nucleobase biosynthetic process"/>
    <property type="evidence" value="ECO:0007669"/>
    <property type="project" value="TreeGrafter"/>
</dbReference>
<dbReference type="UniPathway" id="UPA00070">
    <property type="reaction ID" value="UER00119"/>
</dbReference>
<dbReference type="PANTHER" id="PTHR46683">
    <property type="entry name" value="OROTATE PHOSPHORIBOSYLTRANSFERASE 1-RELATED"/>
    <property type="match status" value="1"/>
</dbReference>
<evidence type="ECO:0000256" key="7">
    <source>
        <dbReference type="ARBA" id="ARBA00022679"/>
    </source>
</evidence>
<gene>
    <name evidence="10" type="ORF">MNBD_GAMMA04-320</name>
</gene>
<proteinExistence type="inferred from homology"/>
<evidence type="ECO:0000256" key="5">
    <source>
        <dbReference type="ARBA" id="ARBA00011971"/>
    </source>
</evidence>
<dbReference type="InterPro" id="IPR004467">
    <property type="entry name" value="Or_phspho_trans_dom"/>
</dbReference>
<accession>A0A3B0WFL6</accession>
<evidence type="ECO:0000313" key="10">
    <source>
        <dbReference type="EMBL" id="VAW49487.1"/>
    </source>
</evidence>
<keyword evidence="8" id="KW-0665">Pyrimidine biosynthesis</keyword>
<name>A0A3B0WFL6_9ZZZZ</name>
<dbReference type="EC" id="2.4.2.10" evidence="5"/>
<evidence type="ECO:0000256" key="6">
    <source>
        <dbReference type="ARBA" id="ARBA00022676"/>
    </source>
</evidence>
<evidence type="ECO:0000256" key="2">
    <source>
        <dbReference type="ARBA" id="ARBA00004889"/>
    </source>
</evidence>
<comment type="function">
    <text evidence="1">Catalyzes the transfer of a ribosyl phosphate group from 5-phosphoribose 1-diphosphate to orotate, leading to the formation of orotidine monophosphate (OMP).</text>
</comment>
<evidence type="ECO:0000259" key="9">
    <source>
        <dbReference type="Pfam" id="PF00156"/>
    </source>
</evidence>
<dbReference type="SUPFAM" id="SSF53271">
    <property type="entry name" value="PRTase-like"/>
    <property type="match status" value="1"/>
</dbReference>
<comment type="pathway">
    <text evidence="2">Pyrimidine metabolism; UMP biosynthesis via de novo pathway; UMP from orotate: step 1/2.</text>
</comment>
<dbReference type="FunFam" id="3.40.50.2020:FF:000008">
    <property type="entry name" value="Orotate phosphoribosyltransferase"/>
    <property type="match status" value="1"/>
</dbReference>
<keyword evidence="6 10" id="KW-0328">Glycosyltransferase</keyword>
<dbReference type="GO" id="GO:0004588">
    <property type="term" value="F:orotate phosphoribosyltransferase activity"/>
    <property type="evidence" value="ECO:0007669"/>
    <property type="project" value="UniProtKB-EC"/>
</dbReference>
<reference evidence="10" key="1">
    <citation type="submission" date="2018-06" db="EMBL/GenBank/DDBJ databases">
        <authorList>
            <person name="Zhirakovskaya E."/>
        </authorList>
    </citation>
    <scope>NUCLEOTIDE SEQUENCE</scope>
</reference>
<comment type="subunit">
    <text evidence="4">Homodimer.</text>
</comment>
<evidence type="ECO:0000256" key="4">
    <source>
        <dbReference type="ARBA" id="ARBA00011738"/>
    </source>
</evidence>
<organism evidence="10">
    <name type="scientific">hydrothermal vent metagenome</name>
    <dbReference type="NCBI Taxonomy" id="652676"/>
    <lineage>
        <taxon>unclassified sequences</taxon>
        <taxon>metagenomes</taxon>
        <taxon>ecological metagenomes</taxon>
    </lineage>
</organism>
<evidence type="ECO:0000256" key="8">
    <source>
        <dbReference type="ARBA" id="ARBA00022975"/>
    </source>
</evidence>